<dbReference type="PANTHER" id="PTHR10579:SF167">
    <property type="entry name" value="OS02G0619600 PROTEIN"/>
    <property type="match status" value="1"/>
</dbReference>
<proteinExistence type="predicted"/>
<keyword evidence="6" id="KW-1185">Reference proteome</keyword>
<dbReference type="SMART" id="SM00327">
    <property type="entry name" value="VWA"/>
    <property type="match status" value="1"/>
</dbReference>
<dbReference type="InterPro" id="IPR036465">
    <property type="entry name" value="vWFA_dom_sf"/>
</dbReference>
<dbReference type="AlphaFoldDB" id="A0A833QT28"/>
<name>A0A833QT28_9POAL</name>
<dbReference type="SUPFAM" id="SSF57850">
    <property type="entry name" value="RING/U-box"/>
    <property type="match status" value="1"/>
</dbReference>
<feature type="region of interest" description="Disordered" evidence="2">
    <location>
        <begin position="647"/>
        <end position="675"/>
    </location>
</feature>
<dbReference type="Pfam" id="PF00092">
    <property type="entry name" value="VWA"/>
    <property type="match status" value="1"/>
</dbReference>
<dbReference type="Pfam" id="PF17123">
    <property type="entry name" value="zf-RING_11"/>
    <property type="match status" value="1"/>
</dbReference>
<sequence>MENAWSRAKRALSQRLCISLPRTRDDVAGTTSDASLSSALSSSSVASGSRSSKKVCAICLGVLKSGHGHAIFTAECSHTFHFQCISSNVNHGNYVCPVCRAKWKEIPAVLPVPIEHNHGRARVNPINTPNEAGSLNSSRFVRFEAPNRHLNYLTEPAIFYDDEVVPSPSESHKDIRSGASQTVEIKTYPEYSAVPQSSSKDDFGIVIHLKAPHSPPKEATRAPVDLVTVLDISGSMSGTKLALMKRAMGFVIHNLGSSDRLSVVVFSSSTRRLFPLIRMSGPGRQQALQAVNSLNASGGTNIADGLRKAAKVIEERNQKNAICSIILLSDGHDTHTVDPNRMRASYKSLVPSHILQGAVSGRILTPIHTFGFGTDHDSAAMHSIAQNSRGTFSFIETEEVIQDAFAQCIGGLLNVVVQNMSLRVECLHPGVVLTSIHSGSYSSELQNNGRNGLVEVGDLYAEEERDFLLSLKVPSVCGELEMPLIEVSYRYNDPLSKDVRKLEGEDVIIKRPENSDVALLMSIEVDRERSRVQAAEAMSVARMAAERGSLAEAVSVLEERCKLMAKSVAARDPLCIALDAELREMQERMASRQRYEVSGRAYMLSGLSSHFSQRATARGDSTSSYSAVLSYQTPSMVDMLQRSQTFYSAGHGPARPPQGTRVRLSKSFGGHSRLL</sequence>
<gene>
    <name evidence="5" type="ORF">FCM35_KLT06719</name>
</gene>
<comment type="caution">
    <text evidence="5">The sequence shown here is derived from an EMBL/GenBank/DDBJ whole genome shotgun (WGS) entry which is preliminary data.</text>
</comment>
<dbReference type="PROSITE" id="PS50089">
    <property type="entry name" value="ZF_RING_2"/>
    <property type="match status" value="1"/>
</dbReference>
<feature type="domain" description="RING-type" evidence="3">
    <location>
        <begin position="56"/>
        <end position="100"/>
    </location>
</feature>
<organism evidence="5 6">
    <name type="scientific">Carex littledalei</name>
    <dbReference type="NCBI Taxonomy" id="544730"/>
    <lineage>
        <taxon>Eukaryota</taxon>
        <taxon>Viridiplantae</taxon>
        <taxon>Streptophyta</taxon>
        <taxon>Embryophyta</taxon>
        <taxon>Tracheophyta</taxon>
        <taxon>Spermatophyta</taxon>
        <taxon>Magnoliopsida</taxon>
        <taxon>Liliopsida</taxon>
        <taxon>Poales</taxon>
        <taxon>Cyperaceae</taxon>
        <taxon>Cyperoideae</taxon>
        <taxon>Cariceae</taxon>
        <taxon>Carex</taxon>
        <taxon>Carex subgen. Euthyceras</taxon>
    </lineage>
</organism>
<protein>
    <submittedName>
        <fullName evidence="5">von Willebrand factor type A domain-containing protein</fullName>
    </submittedName>
</protein>
<dbReference type="Gene3D" id="3.30.40.10">
    <property type="entry name" value="Zinc/RING finger domain, C3HC4 (zinc finger)"/>
    <property type="match status" value="1"/>
</dbReference>
<dbReference type="SMART" id="SM00184">
    <property type="entry name" value="RING"/>
    <property type="match status" value="1"/>
</dbReference>
<dbReference type="EMBL" id="SWLB01000016">
    <property type="protein sequence ID" value="KAF3328113.1"/>
    <property type="molecule type" value="Genomic_DNA"/>
</dbReference>
<dbReference type="CDD" id="cd23114">
    <property type="entry name" value="RING-H2_WAVH2"/>
    <property type="match status" value="1"/>
</dbReference>
<dbReference type="InterPro" id="IPR013083">
    <property type="entry name" value="Znf_RING/FYVE/PHD"/>
</dbReference>
<dbReference type="GO" id="GO:0008270">
    <property type="term" value="F:zinc ion binding"/>
    <property type="evidence" value="ECO:0007669"/>
    <property type="project" value="UniProtKB-KW"/>
</dbReference>
<accession>A0A833QT28</accession>
<keyword evidence="1" id="KW-0479">Metal-binding</keyword>
<dbReference type="InterPro" id="IPR032838">
    <property type="entry name" value="Vwaint_dom"/>
</dbReference>
<dbReference type="Gene3D" id="3.40.50.410">
    <property type="entry name" value="von Willebrand factor, type A domain"/>
    <property type="match status" value="1"/>
</dbReference>
<dbReference type="Pfam" id="PF14624">
    <property type="entry name" value="Vwaint"/>
    <property type="match status" value="1"/>
</dbReference>
<evidence type="ECO:0000259" key="3">
    <source>
        <dbReference type="PROSITE" id="PS50089"/>
    </source>
</evidence>
<dbReference type="InterPro" id="IPR002035">
    <property type="entry name" value="VWF_A"/>
</dbReference>
<evidence type="ECO:0000256" key="1">
    <source>
        <dbReference type="PROSITE-ProRule" id="PRU00175"/>
    </source>
</evidence>
<keyword evidence="1" id="KW-0863">Zinc-finger</keyword>
<reference evidence="5" key="1">
    <citation type="submission" date="2020-01" db="EMBL/GenBank/DDBJ databases">
        <title>Genome sequence of Kobresia littledalei, the first chromosome-level genome in the family Cyperaceae.</title>
        <authorList>
            <person name="Qu G."/>
        </authorList>
    </citation>
    <scope>NUCLEOTIDE SEQUENCE</scope>
    <source>
        <strain evidence="5">C.B.Clarke</strain>
        <tissue evidence="5">Leaf</tissue>
    </source>
</reference>
<dbReference type="PROSITE" id="PS50234">
    <property type="entry name" value="VWFA"/>
    <property type="match status" value="1"/>
</dbReference>
<dbReference type="InterPro" id="IPR001841">
    <property type="entry name" value="Znf_RING"/>
</dbReference>
<dbReference type="InterPro" id="IPR051266">
    <property type="entry name" value="CLCR"/>
</dbReference>
<dbReference type="OrthoDB" id="687730at2759"/>
<evidence type="ECO:0000313" key="5">
    <source>
        <dbReference type="EMBL" id="KAF3328113.1"/>
    </source>
</evidence>
<evidence type="ECO:0000259" key="4">
    <source>
        <dbReference type="PROSITE" id="PS50234"/>
    </source>
</evidence>
<dbReference type="Proteomes" id="UP000623129">
    <property type="component" value="Unassembled WGS sequence"/>
</dbReference>
<keyword evidence="1" id="KW-0862">Zinc</keyword>
<evidence type="ECO:0000313" key="6">
    <source>
        <dbReference type="Proteomes" id="UP000623129"/>
    </source>
</evidence>
<dbReference type="SUPFAM" id="SSF53300">
    <property type="entry name" value="vWA-like"/>
    <property type="match status" value="1"/>
</dbReference>
<feature type="domain" description="VWFA" evidence="4">
    <location>
        <begin position="225"/>
        <end position="409"/>
    </location>
</feature>
<dbReference type="PANTHER" id="PTHR10579">
    <property type="entry name" value="CALCIUM-ACTIVATED CHLORIDE CHANNEL REGULATOR"/>
    <property type="match status" value="1"/>
</dbReference>
<evidence type="ECO:0000256" key="2">
    <source>
        <dbReference type="SAM" id="MobiDB-lite"/>
    </source>
</evidence>